<evidence type="ECO:0000256" key="3">
    <source>
        <dbReference type="ARBA" id="ARBA00022741"/>
    </source>
</evidence>
<proteinExistence type="inferred from homology"/>
<evidence type="ECO:0000256" key="1">
    <source>
        <dbReference type="ARBA" id="ARBA00005417"/>
    </source>
</evidence>
<comment type="similarity">
    <text evidence="1">Belongs to the ABC transporter superfamily.</text>
</comment>
<dbReference type="SUPFAM" id="SSF52540">
    <property type="entry name" value="P-loop containing nucleoside triphosphate hydrolases"/>
    <property type="match status" value="1"/>
</dbReference>
<protein>
    <submittedName>
        <fullName evidence="6">ABC transporter ATP-binding protein</fullName>
    </submittedName>
</protein>
<dbReference type="PROSITE" id="PS50893">
    <property type="entry name" value="ABC_TRANSPORTER_2"/>
    <property type="match status" value="1"/>
</dbReference>
<dbReference type="Proteomes" id="UP001596620">
    <property type="component" value="Unassembled WGS sequence"/>
</dbReference>
<keyword evidence="2" id="KW-0813">Transport</keyword>
<sequence length="228" mass="24975">MPQKSAGKHHLHRKRSMAGWSGVFMLEARGLRYGYKRDQPLFHNLSITIAPGEIVGLSGQSGTGKTTLAKLLAGFAKPDAGHILLDGHALPASGVHPVQLVLQHPEHAVNPRWKMKKILAEGGGAGHNFLETLGISRAWLERYPRELSGGELQRFCLARALGSAADYLIADEMTTMLDAVTQAQIWEAVLHMRNEWGFGVLAISHDQALLKRVADRLVSFPELLQPAD</sequence>
<evidence type="ECO:0000313" key="6">
    <source>
        <dbReference type="EMBL" id="MFC7747239.1"/>
    </source>
</evidence>
<organism evidence="6 7">
    <name type="scientific">Lentibacillus kimchii</name>
    <dbReference type="NCBI Taxonomy" id="1542911"/>
    <lineage>
        <taxon>Bacteria</taxon>
        <taxon>Bacillati</taxon>
        <taxon>Bacillota</taxon>
        <taxon>Bacilli</taxon>
        <taxon>Bacillales</taxon>
        <taxon>Bacillaceae</taxon>
        <taxon>Lentibacillus</taxon>
    </lineage>
</organism>
<dbReference type="InterPro" id="IPR003593">
    <property type="entry name" value="AAA+_ATPase"/>
</dbReference>
<dbReference type="Gene3D" id="3.40.50.300">
    <property type="entry name" value="P-loop containing nucleotide triphosphate hydrolases"/>
    <property type="match status" value="1"/>
</dbReference>
<dbReference type="RefSeq" id="WP_382358758.1">
    <property type="nucleotide sequence ID" value="NZ_JBHTGR010000017.1"/>
</dbReference>
<dbReference type="InterPro" id="IPR050319">
    <property type="entry name" value="ABC_transp_ATP-bind"/>
</dbReference>
<evidence type="ECO:0000259" key="5">
    <source>
        <dbReference type="PROSITE" id="PS50893"/>
    </source>
</evidence>
<dbReference type="GO" id="GO:0005524">
    <property type="term" value="F:ATP binding"/>
    <property type="evidence" value="ECO:0007669"/>
    <property type="project" value="UniProtKB-KW"/>
</dbReference>
<dbReference type="PROSITE" id="PS00211">
    <property type="entry name" value="ABC_TRANSPORTER_1"/>
    <property type="match status" value="1"/>
</dbReference>
<feature type="domain" description="ABC transporter" evidence="5">
    <location>
        <begin position="26"/>
        <end position="227"/>
    </location>
</feature>
<dbReference type="Pfam" id="PF00005">
    <property type="entry name" value="ABC_tran"/>
    <property type="match status" value="1"/>
</dbReference>
<comment type="caution">
    <text evidence="6">The sequence shown here is derived from an EMBL/GenBank/DDBJ whole genome shotgun (WGS) entry which is preliminary data.</text>
</comment>
<name>A0ABW2UTY0_9BACI</name>
<dbReference type="PANTHER" id="PTHR43776:SF7">
    <property type="entry name" value="D,D-DIPEPTIDE TRANSPORT ATP-BINDING PROTEIN DDPF-RELATED"/>
    <property type="match status" value="1"/>
</dbReference>
<keyword evidence="4 6" id="KW-0067">ATP-binding</keyword>
<dbReference type="InterPro" id="IPR017871">
    <property type="entry name" value="ABC_transporter-like_CS"/>
</dbReference>
<dbReference type="PANTHER" id="PTHR43776">
    <property type="entry name" value="TRANSPORT ATP-BINDING PROTEIN"/>
    <property type="match status" value="1"/>
</dbReference>
<dbReference type="InterPro" id="IPR003439">
    <property type="entry name" value="ABC_transporter-like_ATP-bd"/>
</dbReference>
<keyword evidence="7" id="KW-1185">Reference proteome</keyword>
<evidence type="ECO:0000256" key="2">
    <source>
        <dbReference type="ARBA" id="ARBA00022448"/>
    </source>
</evidence>
<reference evidence="7" key="1">
    <citation type="journal article" date="2019" name="Int. J. Syst. Evol. Microbiol.">
        <title>The Global Catalogue of Microorganisms (GCM) 10K type strain sequencing project: providing services to taxonomists for standard genome sequencing and annotation.</title>
        <authorList>
            <consortium name="The Broad Institute Genomics Platform"/>
            <consortium name="The Broad Institute Genome Sequencing Center for Infectious Disease"/>
            <person name="Wu L."/>
            <person name="Ma J."/>
        </authorList>
    </citation>
    <scope>NUCLEOTIDE SEQUENCE [LARGE SCALE GENOMIC DNA]</scope>
    <source>
        <strain evidence="7">JCM 30234</strain>
    </source>
</reference>
<evidence type="ECO:0000256" key="4">
    <source>
        <dbReference type="ARBA" id="ARBA00022840"/>
    </source>
</evidence>
<evidence type="ECO:0000313" key="7">
    <source>
        <dbReference type="Proteomes" id="UP001596620"/>
    </source>
</evidence>
<accession>A0ABW2UTY0</accession>
<dbReference type="EMBL" id="JBHTGR010000017">
    <property type="protein sequence ID" value="MFC7747239.1"/>
    <property type="molecule type" value="Genomic_DNA"/>
</dbReference>
<gene>
    <name evidence="6" type="ORF">ACFQU8_08310</name>
</gene>
<dbReference type="InterPro" id="IPR027417">
    <property type="entry name" value="P-loop_NTPase"/>
</dbReference>
<keyword evidence="3" id="KW-0547">Nucleotide-binding</keyword>
<dbReference type="SMART" id="SM00382">
    <property type="entry name" value="AAA"/>
    <property type="match status" value="1"/>
</dbReference>